<organism evidence="1 2">
    <name type="scientific">Racocetra persica</name>
    <dbReference type="NCBI Taxonomy" id="160502"/>
    <lineage>
        <taxon>Eukaryota</taxon>
        <taxon>Fungi</taxon>
        <taxon>Fungi incertae sedis</taxon>
        <taxon>Mucoromycota</taxon>
        <taxon>Glomeromycotina</taxon>
        <taxon>Glomeromycetes</taxon>
        <taxon>Diversisporales</taxon>
        <taxon>Gigasporaceae</taxon>
        <taxon>Racocetra</taxon>
    </lineage>
</organism>
<accession>A0ACA9S9X1</accession>
<sequence length="75" mass="8810">LDELRQKVLDATLSMRLKDENNESDTNAIDEIEEQLMLEEPENNTPIENNDDSKFVEHKFNKDDHSNMEFDVDTL</sequence>
<proteinExistence type="predicted"/>
<dbReference type="Proteomes" id="UP000789920">
    <property type="component" value="Unassembled WGS sequence"/>
</dbReference>
<keyword evidence="2" id="KW-1185">Reference proteome</keyword>
<dbReference type="EMBL" id="CAJVQC010101433">
    <property type="protein sequence ID" value="CAG8831439.1"/>
    <property type="molecule type" value="Genomic_DNA"/>
</dbReference>
<feature type="non-terminal residue" evidence="1">
    <location>
        <position position="1"/>
    </location>
</feature>
<comment type="caution">
    <text evidence="1">The sequence shown here is derived from an EMBL/GenBank/DDBJ whole genome shotgun (WGS) entry which is preliminary data.</text>
</comment>
<reference evidence="1" key="1">
    <citation type="submission" date="2021-06" db="EMBL/GenBank/DDBJ databases">
        <authorList>
            <person name="Kallberg Y."/>
            <person name="Tangrot J."/>
            <person name="Rosling A."/>
        </authorList>
    </citation>
    <scope>NUCLEOTIDE SEQUENCE</scope>
    <source>
        <strain evidence="1">MA461A</strain>
    </source>
</reference>
<gene>
    <name evidence="1" type="ORF">RPERSI_LOCUS28141</name>
</gene>
<protein>
    <submittedName>
        <fullName evidence="1">3279_t:CDS:1</fullName>
    </submittedName>
</protein>
<evidence type="ECO:0000313" key="2">
    <source>
        <dbReference type="Proteomes" id="UP000789920"/>
    </source>
</evidence>
<evidence type="ECO:0000313" key="1">
    <source>
        <dbReference type="EMBL" id="CAG8831439.1"/>
    </source>
</evidence>
<name>A0ACA9S9X1_9GLOM</name>
<feature type="non-terminal residue" evidence="1">
    <location>
        <position position="75"/>
    </location>
</feature>